<keyword evidence="3" id="KW-1185">Reference proteome</keyword>
<dbReference type="AlphaFoldDB" id="A0AAU0MEJ1"/>
<dbReference type="KEGG" id="mliy:RYJ27_08025"/>
<organism evidence="2 3">
    <name type="scientific">Microbacterium limosum</name>
    <dbReference type="NCBI Taxonomy" id="3079935"/>
    <lineage>
        <taxon>Bacteria</taxon>
        <taxon>Bacillati</taxon>
        <taxon>Actinomycetota</taxon>
        <taxon>Actinomycetes</taxon>
        <taxon>Micrococcales</taxon>
        <taxon>Microbacteriaceae</taxon>
        <taxon>Microbacterium</taxon>
    </lineage>
</organism>
<dbReference type="EMBL" id="CP137080">
    <property type="protein sequence ID" value="WOQ68668.1"/>
    <property type="molecule type" value="Genomic_DNA"/>
</dbReference>
<keyword evidence="2" id="KW-0418">Kinase</keyword>
<proteinExistence type="predicted"/>
<feature type="region of interest" description="Disordered" evidence="1">
    <location>
        <begin position="174"/>
        <end position="228"/>
    </location>
</feature>
<name>A0AAU0MEJ1_9MICO</name>
<keyword evidence="2" id="KW-0808">Transferase</keyword>
<protein>
    <submittedName>
        <fullName evidence="2">Uridine kinase</fullName>
    </submittedName>
</protein>
<accession>A0AAU0MEJ1</accession>
<dbReference type="InterPro" id="IPR027417">
    <property type="entry name" value="P-loop_NTPase"/>
</dbReference>
<reference evidence="2 3" key="1">
    <citation type="submission" date="2023-10" db="EMBL/GenBank/DDBJ databases">
        <title>Y20.</title>
        <authorList>
            <person name="Zhang G."/>
            <person name="Ding Y."/>
        </authorList>
    </citation>
    <scope>NUCLEOTIDE SEQUENCE [LARGE SCALE GENOMIC DNA]</scope>
    <source>
        <strain evidence="2 3">Y20</strain>
    </source>
</reference>
<dbReference type="Proteomes" id="UP001329313">
    <property type="component" value="Chromosome"/>
</dbReference>
<dbReference type="Gene3D" id="3.40.50.300">
    <property type="entry name" value="P-loop containing nucleotide triphosphate hydrolases"/>
    <property type="match status" value="1"/>
</dbReference>
<evidence type="ECO:0000313" key="3">
    <source>
        <dbReference type="Proteomes" id="UP001329313"/>
    </source>
</evidence>
<dbReference type="RefSeq" id="WP_330169810.1">
    <property type="nucleotide sequence ID" value="NZ_CP137080.1"/>
</dbReference>
<evidence type="ECO:0000313" key="2">
    <source>
        <dbReference type="EMBL" id="WOQ68668.1"/>
    </source>
</evidence>
<dbReference type="GO" id="GO:0016301">
    <property type="term" value="F:kinase activity"/>
    <property type="evidence" value="ECO:0007669"/>
    <property type="project" value="UniProtKB-KW"/>
</dbReference>
<evidence type="ECO:0000256" key="1">
    <source>
        <dbReference type="SAM" id="MobiDB-lite"/>
    </source>
</evidence>
<sequence length="228" mass="25182">MRLPVTARTSVLRALRDEVRARCPRGRVVLAVDGVDGAGKTIFADGLAEAFAEEGTDVFRASIEGFHRPRAERPTRGEDSGRGRYEDSYDYSSFRRVLIDPFREGSRTAASIGFQLAAWDAVRDAPVEARWVTGPADAVLVVDGVFLHRPQLADIWDWSVWLDTPPDVASARMALRDGSDPDPDAPGNRYRRRGQESYMAEVDPRNRAAAVIDNTDPESPRRVLTGSA</sequence>
<gene>
    <name evidence="2" type="ORF">RYJ27_08025</name>
</gene>
<dbReference type="SUPFAM" id="SSF52540">
    <property type="entry name" value="P-loop containing nucleoside triphosphate hydrolases"/>
    <property type="match status" value="1"/>
</dbReference>